<accession>A0A847RV09</accession>
<dbReference type="PANTHER" id="PTHR42776:SF4">
    <property type="entry name" value="ACYLAMINO-ACID-RELEASING ENZYME"/>
    <property type="match status" value="1"/>
</dbReference>
<dbReference type="SUPFAM" id="SSF53474">
    <property type="entry name" value="alpha/beta-Hydrolases"/>
    <property type="match status" value="1"/>
</dbReference>
<evidence type="ECO:0000259" key="2">
    <source>
        <dbReference type="Pfam" id="PF00326"/>
    </source>
</evidence>
<dbReference type="PROSITE" id="PS51257">
    <property type="entry name" value="PROKAR_LIPOPROTEIN"/>
    <property type="match status" value="1"/>
</dbReference>
<evidence type="ECO:0000313" key="4">
    <source>
        <dbReference type="Proteomes" id="UP000570474"/>
    </source>
</evidence>
<name>A0A847RV09_9BACT</name>
<dbReference type="InterPro" id="IPR029058">
    <property type="entry name" value="AB_hydrolase_fold"/>
</dbReference>
<comment type="caution">
    <text evidence="3">The sequence shown here is derived from an EMBL/GenBank/DDBJ whole genome shotgun (WGS) entry which is preliminary data.</text>
</comment>
<evidence type="ECO:0000313" key="3">
    <source>
        <dbReference type="EMBL" id="NLR66842.1"/>
    </source>
</evidence>
<dbReference type="RefSeq" id="WP_168872744.1">
    <property type="nucleotide sequence ID" value="NZ_JABAIA010000002.1"/>
</dbReference>
<dbReference type="Pfam" id="PF00326">
    <property type="entry name" value="Peptidase_S9"/>
    <property type="match status" value="1"/>
</dbReference>
<sequence length="884" mass="101109">MFKVVIILLTAIIFSCKAFSQKISLGLEEGDTWDYVDNGIISDDGLYACYQVRNHINDEGSLIIVSTDGATRRSFSNLRNPLFSDKGNWLAGIRKDTLVLINLRDRKCNTVEIASVNEYSFFTQFNKDYLICFSQEENMLRLMGADGDILEKYDSVVLFKLSPDKKKLFIKKRGYDKNNMKVLCVELDKLTCKTIFIGGDVDFFTFDRSGKQLAFISQDRVGKSIWYFSDSMFVAKELVNSRTNGLVDQTDISPNDYWGFSRDGTMLFFSQTKFHRASMDLSNPEIWSFEDLYLLSFFKGKANDYIPNFGKRTYLSAVLIKGEKVLRLVEDSEVLEPISFINTKGKYFVFTRDRKIDEGGECIRYNYGVGNSCSGEKIIIDSSNIPLISTFVFSPDDRYLVYYKAEDRQFYSFDFLKGRKTSISKDLSCELLDVGKLSYPNYAQYAGKIVGWDMRRKRVLVSDSYDIWSLPLDGEGEPKNLTAGRGRKDSVVFLPIVENVEVGGGHYHRDVNDIILKAFSYKSKDFGFYNLSINGRFNLCKLSMGPISVGTGMYKYKIDKARLVESKKEKGFLLRIEKYDDAPNYFFSKDLKNFVRLSNVQPQVGRNWLTAELHTYFDSDGLECQGILYKPENFKSSMRYPIVFNYYEIKSNEINSFPPVVLNGADIDIAYLVSNNYLVFIPDIRSRPGEAGSGLIRSITAALSHLKQFGWIDFNRIAMTGHSFGGWETNYVISHISCHIAAAISAAANSDMVSYSFSLAANGDDRFSYSQLGPFKIGESFADRPDLYLSLSPLYVAKDIRTPILLMHNENDTQIDFSQSLSLFILLRELRKPVWLLSYKGEGHVLTKKMNIIDYKKKMYSFLGYFLKDDNKPEWMKRHVGIDD</sequence>
<dbReference type="PANTHER" id="PTHR42776">
    <property type="entry name" value="SERINE PEPTIDASE S9 FAMILY MEMBER"/>
    <property type="match status" value="1"/>
</dbReference>
<dbReference type="SUPFAM" id="SSF82171">
    <property type="entry name" value="DPP6 N-terminal domain-like"/>
    <property type="match status" value="1"/>
</dbReference>
<dbReference type="GO" id="GO:0006508">
    <property type="term" value="P:proteolysis"/>
    <property type="evidence" value="ECO:0007669"/>
    <property type="project" value="InterPro"/>
</dbReference>
<dbReference type="Gene3D" id="3.40.50.1820">
    <property type="entry name" value="alpha/beta hydrolase"/>
    <property type="match status" value="1"/>
</dbReference>
<protein>
    <submittedName>
        <fullName evidence="3">Prolyl oligopeptidase family serine peptidase</fullName>
    </submittedName>
</protein>
<feature type="domain" description="Peptidase S9 prolyl oligopeptidase catalytic" evidence="2">
    <location>
        <begin position="691"/>
        <end position="868"/>
    </location>
</feature>
<keyword evidence="1" id="KW-0378">Hydrolase</keyword>
<proteinExistence type="predicted"/>
<dbReference type="InterPro" id="IPR001375">
    <property type="entry name" value="Peptidase_S9_cat"/>
</dbReference>
<gene>
    <name evidence="3" type="ORF">HGH92_21215</name>
</gene>
<reference evidence="3 4" key="1">
    <citation type="submission" date="2020-04" db="EMBL/GenBank/DDBJ databases">
        <authorList>
            <person name="Yin C."/>
        </authorList>
    </citation>
    <scope>NUCLEOTIDE SEQUENCE [LARGE SCALE GENOMIC DNA]</scope>
    <source>
        <strain evidence="3 4">Ae27</strain>
    </source>
</reference>
<dbReference type="EMBL" id="JABAIA010000002">
    <property type="protein sequence ID" value="NLR66842.1"/>
    <property type="molecule type" value="Genomic_DNA"/>
</dbReference>
<dbReference type="GO" id="GO:0004252">
    <property type="term" value="F:serine-type endopeptidase activity"/>
    <property type="evidence" value="ECO:0007669"/>
    <property type="project" value="TreeGrafter"/>
</dbReference>
<keyword evidence="4" id="KW-1185">Reference proteome</keyword>
<evidence type="ECO:0000256" key="1">
    <source>
        <dbReference type="ARBA" id="ARBA00022801"/>
    </source>
</evidence>
<dbReference type="AlphaFoldDB" id="A0A847RV09"/>
<organism evidence="3 4">
    <name type="scientific">Chitinophaga varians</name>
    <dbReference type="NCBI Taxonomy" id="2202339"/>
    <lineage>
        <taxon>Bacteria</taxon>
        <taxon>Pseudomonadati</taxon>
        <taxon>Bacteroidota</taxon>
        <taxon>Chitinophagia</taxon>
        <taxon>Chitinophagales</taxon>
        <taxon>Chitinophagaceae</taxon>
        <taxon>Chitinophaga</taxon>
    </lineage>
</organism>
<dbReference type="Proteomes" id="UP000570474">
    <property type="component" value="Unassembled WGS sequence"/>
</dbReference>